<comment type="caution">
    <text evidence="3">The sequence shown here is derived from an EMBL/GenBank/DDBJ whole genome shotgun (WGS) entry which is preliminary data.</text>
</comment>
<feature type="compositionally biased region" description="Pro residues" evidence="1">
    <location>
        <begin position="235"/>
        <end position="250"/>
    </location>
</feature>
<organism evidence="3 4">
    <name type="scientific">Candidatus Kaiserbacteria bacterium RIFCSPHIGHO2_01_FULL_54_36</name>
    <dbReference type="NCBI Taxonomy" id="1798482"/>
    <lineage>
        <taxon>Bacteria</taxon>
        <taxon>Candidatus Kaiseribacteriota</taxon>
    </lineage>
</organism>
<dbReference type="STRING" id="1798482.A2763_03750"/>
<feature type="region of interest" description="Disordered" evidence="1">
    <location>
        <begin position="204"/>
        <end position="256"/>
    </location>
</feature>
<evidence type="ECO:0008006" key="5">
    <source>
        <dbReference type="Google" id="ProtNLM"/>
    </source>
</evidence>
<feature type="transmembrane region" description="Helical" evidence="2">
    <location>
        <begin position="32"/>
        <end position="55"/>
    </location>
</feature>
<evidence type="ECO:0000256" key="1">
    <source>
        <dbReference type="SAM" id="MobiDB-lite"/>
    </source>
</evidence>
<proteinExistence type="predicted"/>
<dbReference type="AlphaFoldDB" id="A0A1F6CLZ9"/>
<protein>
    <recommendedName>
        <fullName evidence="5">PilN domain-containing protein</fullName>
    </recommendedName>
</protein>
<gene>
    <name evidence="3" type="ORF">A2763_03750</name>
</gene>
<evidence type="ECO:0000313" key="4">
    <source>
        <dbReference type="Proteomes" id="UP000178370"/>
    </source>
</evidence>
<reference evidence="3 4" key="1">
    <citation type="journal article" date="2016" name="Nat. Commun.">
        <title>Thousands of microbial genomes shed light on interconnected biogeochemical processes in an aquifer system.</title>
        <authorList>
            <person name="Anantharaman K."/>
            <person name="Brown C.T."/>
            <person name="Hug L.A."/>
            <person name="Sharon I."/>
            <person name="Castelle C.J."/>
            <person name="Probst A.J."/>
            <person name="Thomas B.C."/>
            <person name="Singh A."/>
            <person name="Wilkins M.J."/>
            <person name="Karaoz U."/>
            <person name="Brodie E.L."/>
            <person name="Williams K.H."/>
            <person name="Hubbard S.S."/>
            <person name="Banfield J.F."/>
        </authorList>
    </citation>
    <scope>NUCLEOTIDE SEQUENCE [LARGE SCALE GENOMIC DNA]</scope>
</reference>
<name>A0A1F6CLZ9_9BACT</name>
<dbReference type="EMBL" id="MFKV01000021">
    <property type="protein sequence ID" value="OGG50031.1"/>
    <property type="molecule type" value="Genomic_DNA"/>
</dbReference>
<dbReference type="Proteomes" id="UP000178370">
    <property type="component" value="Unassembled WGS sequence"/>
</dbReference>
<sequence>MVETGIPTSFIPHETAAPTSARRRDGGGLNELLLLCAIVLFVASAALAVGVFLYGQFLAAESASKLEQLERAKAAFQPALIQQLTRLDDRMHAADRVLGAHIAPSQFFRALEQATLQTVSFQTLDFQVPDSQHLSIKMAGTAQSVNSIALQADLFSKNGVITSPIFSNIARQADGVHFNLAAVVNPAAINYSALVNGALSAGDTESEVPAQGAPSTGAQFGERQNETSASSTGQTPPPAQTPPTQTPPVQAPASQD</sequence>
<accession>A0A1F6CLZ9</accession>
<keyword evidence="2" id="KW-0812">Transmembrane</keyword>
<keyword evidence="2" id="KW-0472">Membrane</keyword>
<evidence type="ECO:0000256" key="2">
    <source>
        <dbReference type="SAM" id="Phobius"/>
    </source>
</evidence>
<feature type="region of interest" description="Disordered" evidence="1">
    <location>
        <begin position="1"/>
        <end position="23"/>
    </location>
</feature>
<keyword evidence="2" id="KW-1133">Transmembrane helix</keyword>
<evidence type="ECO:0000313" key="3">
    <source>
        <dbReference type="EMBL" id="OGG50031.1"/>
    </source>
</evidence>